<evidence type="ECO:0000313" key="5">
    <source>
        <dbReference type="Proteomes" id="UP000662939"/>
    </source>
</evidence>
<keyword evidence="1" id="KW-0547">Nucleotide-binding</keyword>
<dbReference type="GO" id="GO:0016887">
    <property type="term" value="F:ATP hydrolysis activity"/>
    <property type="evidence" value="ECO:0007669"/>
    <property type="project" value="InterPro"/>
</dbReference>
<dbReference type="AlphaFoldDB" id="A0A895XMC4"/>
<evidence type="ECO:0000313" key="4">
    <source>
        <dbReference type="EMBL" id="QSB06504.1"/>
    </source>
</evidence>
<dbReference type="SUPFAM" id="SSF52540">
    <property type="entry name" value="P-loop containing nucleoside triphosphate hydrolases"/>
    <property type="match status" value="1"/>
</dbReference>
<protein>
    <submittedName>
        <fullName evidence="4">ATP-binding cassette domain-containing protein</fullName>
    </submittedName>
</protein>
<keyword evidence="5" id="KW-1185">Reference proteome</keyword>
<dbReference type="InterPro" id="IPR003439">
    <property type="entry name" value="ABC_transporter-like_ATP-bd"/>
</dbReference>
<dbReference type="InterPro" id="IPR017871">
    <property type="entry name" value="ABC_transporter-like_CS"/>
</dbReference>
<dbReference type="EMBL" id="CP070496">
    <property type="protein sequence ID" value="QSB06504.1"/>
    <property type="molecule type" value="Genomic_DNA"/>
</dbReference>
<accession>A0A895XMC4</accession>
<dbReference type="GO" id="GO:0005524">
    <property type="term" value="F:ATP binding"/>
    <property type="evidence" value="ECO:0007669"/>
    <property type="project" value="UniProtKB-KW"/>
</dbReference>
<dbReference type="PROSITE" id="PS50893">
    <property type="entry name" value="ABC_TRANSPORTER_2"/>
    <property type="match status" value="1"/>
</dbReference>
<evidence type="ECO:0000256" key="1">
    <source>
        <dbReference type="ARBA" id="ARBA00022741"/>
    </source>
</evidence>
<dbReference type="SMART" id="SM00382">
    <property type="entry name" value="AAA"/>
    <property type="match status" value="1"/>
</dbReference>
<proteinExistence type="predicted"/>
<dbReference type="InterPro" id="IPR015854">
    <property type="entry name" value="ABC_transpr_LolD-like"/>
</dbReference>
<dbReference type="Proteomes" id="UP000662939">
    <property type="component" value="Chromosome"/>
</dbReference>
<dbReference type="InterPro" id="IPR027417">
    <property type="entry name" value="P-loop_NTPase"/>
</dbReference>
<dbReference type="Pfam" id="PF00005">
    <property type="entry name" value="ABC_tran"/>
    <property type="match status" value="1"/>
</dbReference>
<dbReference type="InterPro" id="IPR003593">
    <property type="entry name" value="AAA+_ATPase"/>
</dbReference>
<dbReference type="GO" id="GO:0005886">
    <property type="term" value="C:plasma membrane"/>
    <property type="evidence" value="ECO:0007669"/>
    <property type="project" value="TreeGrafter"/>
</dbReference>
<keyword evidence="2 4" id="KW-0067">ATP-binding</keyword>
<sequence>MREQNVSVRLEGVSKTYTRHGISNPVLKEISFVASPGDIIWVRGKSGVGKSTLLGLAGLLALPDSSSISIAGEETTQLSATQLTAWRMDRIGFVFQRPLLVDRYTVLQNVLIGSSDRQAAYKELEQLGIGDLYDAVAISLSLGQQQRVAVARAITKNPPVLLADEPIAALDEENSTAVLQALACRAEKGATVLVASHDSALAAYATRVIDLDKGNLTEQESSPNEEA</sequence>
<dbReference type="RefSeq" id="WP_213172515.1">
    <property type="nucleotide sequence ID" value="NZ_CP070496.1"/>
</dbReference>
<dbReference type="PANTHER" id="PTHR24220">
    <property type="entry name" value="IMPORT ATP-BINDING PROTEIN"/>
    <property type="match status" value="1"/>
</dbReference>
<reference evidence="4" key="1">
    <citation type="submission" date="2021-02" db="EMBL/GenBank/DDBJ databases">
        <title>Natronoglycomyces albus gen. nov., sp. nov, a haloalkaliphilic actinobacterium from a soda solonchak soil.</title>
        <authorList>
            <person name="Sorokin D.Y."/>
            <person name="Khijniak T.V."/>
            <person name="Zakharycheva A.P."/>
            <person name="Boueva O.V."/>
            <person name="Ariskina E.V."/>
            <person name="Hahnke R.L."/>
            <person name="Bunk B."/>
            <person name="Sproer C."/>
            <person name="Schumann P."/>
            <person name="Evtushenko L.I."/>
            <person name="Kublanov I.V."/>
        </authorList>
    </citation>
    <scope>NUCLEOTIDE SEQUENCE</scope>
    <source>
        <strain evidence="4">DSM 106290</strain>
    </source>
</reference>
<evidence type="ECO:0000259" key="3">
    <source>
        <dbReference type="PROSITE" id="PS50893"/>
    </source>
</evidence>
<organism evidence="4 5">
    <name type="scientific">Natronoglycomyces albus</name>
    <dbReference type="NCBI Taxonomy" id="2811108"/>
    <lineage>
        <taxon>Bacteria</taxon>
        <taxon>Bacillati</taxon>
        <taxon>Actinomycetota</taxon>
        <taxon>Actinomycetes</taxon>
        <taxon>Glycomycetales</taxon>
        <taxon>Glycomycetaceae</taxon>
        <taxon>Natronoglycomyces</taxon>
    </lineage>
</organism>
<feature type="domain" description="ABC transporter" evidence="3">
    <location>
        <begin position="8"/>
        <end position="227"/>
    </location>
</feature>
<dbReference type="KEGG" id="nav:JQS30_06265"/>
<dbReference type="PROSITE" id="PS00211">
    <property type="entry name" value="ABC_TRANSPORTER_1"/>
    <property type="match status" value="1"/>
</dbReference>
<dbReference type="Gene3D" id="3.40.50.300">
    <property type="entry name" value="P-loop containing nucleotide triphosphate hydrolases"/>
    <property type="match status" value="1"/>
</dbReference>
<name>A0A895XMC4_9ACTN</name>
<dbReference type="GO" id="GO:0022857">
    <property type="term" value="F:transmembrane transporter activity"/>
    <property type="evidence" value="ECO:0007669"/>
    <property type="project" value="TreeGrafter"/>
</dbReference>
<evidence type="ECO:0000256" key="2">
    <source>
        <dbReference type="ARBA" id="ARBA00022840"/>
    </source>
</evidence>
<gene>
    <name evidence="4" type="ORF">JQS30_06265</name>
</gene>